<organism evidence="7">
    <name type="scientific">marine metagenome</name>
    <dbReference type="NCBI Taxonomy" id="408172"/>
    <lineage>
        <taxon>unclassified sequences</taxon>
        <taxon>metagenomes</taxon>
        <taxon>ecological metagenomes</taxon>
    </lineage>
</organism>
<name>A0A381P449_9ZZZZ</name>
<dbReference type="PROSITE" id="PS00723">
    <property type="entry name" value="POLYPRENYL_SYNTHASE_1"/>
    <property type="match status" value="1"/>
</dbReference>
<protein>
    <submittedName>
        <fullName evidence="7">Uncharacterized protein</fullName>
    </submittedName>
</protein>
<dbReference type="Gene3D" id="1.10.600.10">
    <property type="entry name" value="Farnesyl Diphosphate Synthase"/>
    <property type="match status" value="1"/>
</dbReference>
<sequence length="286" mass="30020">MEVERALERACEWLGDELPDELFQPALHAVLSGGKRLRPLLCVVAYRACGGRTGPAVYDLGAAIELIHAYSLMHDDLPCMDDADLRRGQPTPHTIFGEAVTARAGTALIPAASLWALTASDALGVDEAVSRRIVSELNRAAGAGGMVGGQALDLLGEGQHLDSTELDRQHGMKTGALLTVSLVIGGLAAGASDTAIAGLESFGRGIGLAFQVTDDILDATEVAADLGKHPSDGLHDKSTYVSLYGLEEATRRARVLAEEATEALRDAGIDAPALMALASYVVERKR</sequence>
<dbReference type="FunFam" id="1.10.600.10:FF:000001">
    <property type="entry name" value="Geranylgeranyl diphosphate synthase"/>
    <property type="match status" value="1"/>
</dbReference>
<dbReference type="PANTHER" id="PTHR43281">
    <property type="entry name" value="FARNESYL DIPHOSPHATE SYNTHASE"/>
    <property type="match status" value="1"/>
</dbReference>
<keyword evidence="3" id="KW-0808">Transferase</keyword>
<evidence type="ECO:0000256" key="4">
    <source>
        <dbReference type="ARBA" id="ARBA00022723"/>
    </source>
</evidence>
<accession>A0A381P449</accession>
<dbReference type="PANTHER" id="PTHR43281:SF1">
    <property type="entry name" value="FARNESYL DIPHOSPHATE SYNTHASE"/>
    <property type="match status" value="1"/>
</dbReference>
<dbReference type="PROSITE" id="PS00444">
    <property type="entry name" value="POLYPRENYL_SYNTHASE_2"/>
    <property type="match status" value="1"/>
</dbReference>
<dbReference type="CDD" id="cd00685">
    <property type="entry name" value="Trans_IPPS_HT"/>
    <property type="match status" value="1"/>
</dbReference>
<dbReference type="InterPro" id="IPR008949">
    <property type="entry name" value="Isoprenoid_synthase_dom_sf"/>
</dbReference>
<evidence type="ECO:0000256" key="2">
    <source>
        <dbReference type="ARBA" id="ARBA00006706"/>
    </source>
</evidence>
<reference evidence="7" key="1">
    <citation type="submission" date="2018-05" db="EMBL/GenBank/DDBJ databases">
        <authorList>
            <person name="Lanie J.A."/>
            <person name="Ng W.-L."/>
            <person name="Kazmierczak K.M."/>
            <person name="Andrzejewski T.M."/>
            <person name="Davidsen T.M."/>
            <person name="Wayne K.J."/>
            <person name="Tettelin H."/>
            <person name="Glass J.I."/>
            <person name="Rusch D."/>
            <person name="Podicherti R."/>
            <person name="Tsui H.-C.T."/>
            <person name="Winkler M.E."/>
        </authorList>
    </citation>
    <scope>NUCLEOTIDE SEQUENCE</scope>
</reference>
<evidence type="ECO:0000256" key="3">
    <source>
        <dbReference type="ARBA" id="ARBA00022679"/>
    </source>
</evidence>
<dbReference type="EMBL" id="UINC01000821">
    <property type="protein sequence ID" value="SUZ61691.1"/>
    <property type="molecule type" value="Genomic_DNA"/>
</dbReference>
<comment type="cofactor">
    <cofactor evidence="1">
        <name>Mg(2+)</name>
        <dbReference type="ChEBI" id="CHEBI:18420"/>
    </cofactor>
</comment>
<evidence type="ECO:0000313" key="7">
    <source>
        <dbReference type="EMBL" id="SUZ61691.1"/>
    </source>
</evidence>
<dbReference type="SFLD" id="SFLDG01017">
    <property type="entry name" value="Polyprenyl_Transferase_Like"/>
    <property type="match status" value="1"/>
</dbReference>
<dbReference type="SFLD" id="SFLDS00005">
    <property type="entry name" value="Isoprenoid_Synthase_Type_I"/>
    <property type="match status" value="1"/>
</dbReference>
<dbReference type="SUPFAM" id="SSF48576">
    <property type="entry name" value="Terpenoid synthases"/>
    <property type="match status" value="1"/>
</dbReference>
<evidence type="ECO:0000256" key="5">
    <source>
        <dbReference type="ARBA" id="ARBA00022842"/>
    </source>
</evidence>
<keyword evidence="4" id="KW-0479">Metal-binding</keyword>
<keyword evidence="5" id="KW-0460">Magnesium</keyword>
<evidence type="ECO:0000256" key="6">
    <source>
        <dbReference type="ARBA" id="ARBA00023229"/>
    </source>
</evidence>
<dbReference type="AlphaFoldDB" id="A0A381P449"/>
<keyword evidence="6" id="KW-0414">Isoprene biosynthesis</keyword>
<dbReference type="InterPro" id="IPR033749">
    <property type="entry name" value="Polyprenyl_synt_CS"/>
</dbReference>
<dbReference type="GO" id="GO:0046872">
    <property type="term" value="F:metal ion binding"/>
    <property type="evidence" value="ECO:0007669"/>
    <property type="project" value="UniProtKB-KW"/>
</dbReference>
<dbReference type="InterPro" id="IPR000092">
    <property type="entry name" value="Polyprenyl_synt"/>
</dbReference>
<dbReference type="GO" id="GO:0004659">
    <property type="term" value="F:prenyltransferase activity"/>
    <property type="evidence" value="ECO:0007669"/>
    <property type="project" value="InterPro"/>
</dbReference>
<dbReference type="GO" id="GO:0008299">
    <property type="term" value="P:isoprenoid biosynthetic process"/>
    <property type="evidence" value="ECO:0007669"/>
    <property type="project" value="UniProtKB-KW"/>
</dbReference>
<gene>
    <name evidence="7" type="ORF">METZ01_LOCUS14545</name>
</gene>
<comment type="similarity">
    <text evidence="2">Belongs to the FPP/GGPP synthase family.</text>
</comment>
<dbReference type="Pfam" id="PF00348">
    <property type="entry name" value="polyprenyl_synt"/>
    <property type="match status" value="1"/>
</dbReference>
<evidence type="ECO:0000256" key="1">
    <source>
        <dbReference type="ARBA" id="ARBA00001946"/>
    </source>
</evidence>
<proteinExistence type="inferred from homology"/>